<accession>A0A1M7CXK0</accession>
<name>A0A1M7CXK0_9RHOB</name>
<proteinExistence type="predicted"/>
<evidence type="ECO:0008006" key="3">
    <source>
        <dbReference type="Google" id="ProtNLM"/>
    </source>
</evidence>
<dbReference type="Proteomes" id="UP000184444">
    <property type="component" value="Unassembled WGS sequence"/>
</dbReference>
<evidence type="ECO:0000313" key="1">
    <source>
        <dbReference type="EMBL" id="SHL71895.1"/>
    </source>
</evidence>
<dbReference type="AlphaFoldDB" id="A0A1M7CXK0"/>
<keyword evidence="2" id="KW-1185">Reference proteome</keyword>
<dbReference type="EMBL" id="FRCK01000001">
    <property type="protein sequence ID" value="SHL71895.1"/>
    <property type="molecule type" value="Genomic_DNA"/>
</dbReference>
<dbReference type="STRING" id="53463.SAMN05444389_10117"/>
<reference evidence="2" key="1">
    <citation type="submission" date="2016-11" db="EMBL/GenBank/DDBJ databases">
        <authorList>
            <person name="Varghese N."/>
            <person name="Submissions S."/>
        </authorList>
    </citation>
    <scope>NUCLEOTIDE SEQUENCE [LARGE SCALE GENOMIC DNA]</scope>
    <source>
        <strain evidence="2">DSM 6637</strain>
    </source>
</reference>
<organism evidence="1 2">
    <name type="scientific">Paracoccus solventivorans</name>
    <dbReference type="NCBI Taxonomy" id="53463"/>
    <lineage>
        <taxon>Bacteria</taxon>
        <taxon>Pseudomonadati</taxon>
        <taxon>Pseudomonadota</taxon>
        <taxon>Alphaproteobacteria</taxon>
        <taxon>Rhodobacterales</taxon>
        <taxon>Paracoccaceae</taxon>
        <taxon>Paracoccus</taxon>
    </lineage>
</organism>
<dbReference type="SUPFAM" id="SSF53474">
    <property type="entry name" value="alpha/beta-Hydrolases"/>
    <property type="match status" value="1"/>
</dbReference>
<evidence type="ECO:0000313" key="2">
    <source>
        <dbReference type="Proteomes" id="UP000184444"/>
    </source>
</evidence>
<dbReference type="InterPro" id="IPR029058">
    <property type="entry name" value="AB_hydrolase_fold"/>
</dbReference>
<gene>
    <name evidence="1" type="ORF">SAMN05444389_10117</name>
</gene>
<sequence>MATQLYHHFARPGGPGAPLVLAFHGTGGDEHQSPR</sequence>
<protein>
    <recommendedName>
        <fullName evidence="3">Phospholipase/carboxylesterase</fullName>
    </recommendedName>
</protein>